<protein>
    <submittedName>
        <fullName evidence="2">Uncharacterized protein</fullName>
    </submittedName>
</protein>
<dbReference type="EMBL" id="MFMM01000001">
    <property type="protein sequence ID" value="OGG84647.1"/>
    <property type="molecule type" value="Genomic_DNA"/>
</dbReference>
<keyword evidence="1" id="KW-0812">Transmembrane</keyword>
<accession>A0A1F6FFL0</accession>
<organism evidence="2 3">
    <name type="scientific">Candidatus Kaiserbacteria bacterium RIFCSPLOWO2_12_FULL_45_26</name>
    <dbReference type="NCBI Taxonomy" id="1798525"/>
    <lineage>
        <taxon>Bacteria</taxon>
        <taxon>Candidatus Kaiseribacteriota</taxon>
    </lineage>
</organism>
<evidence type="ECO:0000256" key="1">
    <source>
        <dbReference type="SAM" id="Phobius"/>
    </source>
</evidence>
<dbReference type="Proteomes" id="UP000177325">
    <property type="component" value="Unassembled WGS sequence"/>
</dbReference>
<evidence type="ECO:0000313" key="2">
    <source>
        <dbReference type="EMBL" id="OGG84647.1"/>
    </source>
</evidence>
<keyword evidence="1" id="KW-0472">Membrane</keyword>
<sequence>MNNEPNFEGEKMKMPSEAISSGLENKAEGETRGVFIIILFLALVVILAGLFYWYYTASQVPVMTPEPMRPTLETNKEPETTTATAQVESYGAMSTSDELTAIEADLESTNLDSLDTELNQIDTELEAAVIE</sequence>
<name>A0A1F6FFL0_9BACT</name>
<dbReference type="AlphaFoldDB" id="A0A1F6FFL0"/>
<gene>
    <name evidence="2" type="ORF">A3G90_00995</name>
</gene>
<keyword evidence="1" id="KW-1133">Transmembrane helix</keyword>
<comment type="caution">
    <text evidence="2">The sequence shown here is derived from an EMBL/GenBank/DDBJ whole genome shotgun (WGS) entry which is preliminary data.</text>
</comment>
<evidence type="ECO:0000313" key="3">
    <source>
        <dbReference type="Proteomes" id="UP000177325"/>
    </source>
</evidence>
<feature type="transmembrane region" description="Helical" evidence="1">
    <location>
        <begin position="34"/>
        <end position="55"/>
    </location>
</feature>
<proteinExistence type="predicted"/>
<reference evidence="2 3" key="1">
    <citation type="journal article" date="2016" name="Nat. Commun.">
        <title>Thousands of microbial genomes shed light on interconnected biogeochemical processes in an aquifer system.</title>
        <authorList>
            <person name="Anantharaman K."/>
            <person name="Brown C.T."/>
            <person name="Hug L.A."/>
            <person name="Sharon I."/>
            <person name="Castelle C.J."/>
            <person name="Probst A.J."/>
            <person name="Thomas B.C."/>
            <person name="Singh A."/>
            <person name="Wilkins M.J."/>
            <person name="Karaoz U."/>
            <person name="Brodie E.L."/>
            <person name="Williams K.H."/>
            <person name="Hubbard S.S."/>
            <person name="Banfield J.F."/>
        </authorList>
    </citation>
    <scope>NUCLEOTIDE SEQUENCE [LARGE SCALE GENOMIC DNA]</scope>
</reference>
<dbReference type="STRING" id="1798525.A3G90_00995"/>